<reference evidence="7 8" key="1">
    <citation type="submission" date="2018-09" db="EMBL/GenBank/DDBJ databases">
        <title>Genome comparison of Alicycliphilus sp. BQ1, a polyurethanolytic bacterium, with its closest phylogenetic relatives Alicycliphilus denitrificans BC and K601, unable to attack polyurethane.</title>
        <authorList>
            <person name="Loza-Tavera H."/>
            <person name="Lozano L."/>
            <person name="Cevallos M."/>
            <person name="Maya-Lucas O."/>
            <person name="Garcia-Mena J."/>
            <person name="Hernandez J."/>
        </authorList>
    </citation>
    <scope>NUCLEOTIDE SEQUENCE [LARGE SCALE GENOMIC DNA]</scope>
    <source>
        <strain evidence="7 8">BQ1</strain>
    </source>
</reference>
<feature type="active site" evidence="4">
    <location>
        <position position="42"/>
    </location>
</feature>
<organism evidence="7 8">
    <name type="scientific">Alicycliphilus denitrificans</name>
    <dbReference type="NCBI Taxonomy" id="179636"/>
    <lineage>
        <taxon>Bacteria</taxon>
        <taxon>Pseudomonadati</taxon>
        <taxon>Pseudomonadota</taxon>
        <taxon>Betaproteobacteria</taxon>
        <taxon>Burkholderiales</taxon>
        <taxon>Comamonadaceae</taxon>
        <taxon>Alicycliphilus</taxon>
    </lineage>
</organism>
<comment type="similarity">
    <text evidence="1 5">Belongs to the acylphosphatase family.</text>
</comment>
<dbReference type="GO" id="GO:0003998">
    <property type="term" value="F:acylphosphatase activity"/>
    <property type="evidence" value="ECO:0007669"/>
    <property type="project" value="UniProtKB-EC"/>
</dbReference>
<proteinExistence type="inferred from homology"/>
<comment type="catalytic activity">
    <reaction evidence="3 4">
        <text>an acyl phosphate + H2O = a carboxylate + phosphate + H(+)</text>
        <dbReference type="Rhea" id="RHEA:14965"/>
        <dbReference type="ChEBI" id="CHEBI:15377"/>
        <dbReference type="ChEBI" id="CHEBI:15378"/>
        <dbReference type="ChEBI" id="CHEBI:29067"/>
        <dbReference type="ChEBI" id="CHEBI:43474"/>
        <dbReference type="ChEBI" id="CHEBI:59918"/>
        <dbReference type="EC" id="3.6.1.7"/>
    </reaction>
</comment>
<dbReference type="InterPro" id="IPR001792">
    <property type="entry name" value="Acylphosphatase-like_dom"/>
</dbReference>
<protein>
    <recommendedName>
        <fullName evidence="2 4">acylphosphatase</fullName>
        <ecNumber evidence="2 4">3.6.1.7</ecNumber>
    </recommendedName>
</protein>
<dbReference type="SUPFAM" id="SSF54975">
    <property type="entry name" value="Acylphosphatase/BLUF domain-like"/>
    <property type="match status" value="1"/>
</dbReference>
<accession>A0A420KA52</accession>
<evidence type="ECO:0000256" key="5">
    <source>
        <dbReference type="RuleBase" id="RU004168"/>
    </source>
</evidence>
<dbReference type="Proteomes" id="UP000216225">
    <property type="component" value="Unassembled WGS sequence"/>
</dbReference>
<gene>
    <name evidence="7" type="ORF">CE154_017190</name>
</gene>
<evidence type="ECO:0000313" key="7">
    <source>
        <dbReference type="EMBL" id="RKJ95663.1"/>
    </source>
</evidence>
<dbReference type="PROSITE" id="PS00151">
    <property type="entry name" value="ACYLPHOSPHATASE_2"/>
    <property type="match status" value="1"/>
</dbReference>
<evidence type="ECO:0000256" key="1">
    <source>
        <dbReference type="ARBA" id="ARBA00005614"/>
    </source>
</evidence>
<dbReference type="PROSITE" id="PS51160">
    <property type="entry name" value="ACYLPHOSPHATASE_3"/>
    <property type="match status" value="1"/>
</dbReference>
<dbReference type="AlphaFoldDB" id="A0A420KA52"/>
<comment type="caution">
    <text evidence="7">The sequence shown here is derived from an EMBL/GenBank/DDBJ whole genome shotgun (WGS) entry which is preliminary data.</text>
</comment>
<dbReference type="PANTHER" id="PTHR47268:SF4">
    <property type="entry name" value="ACYLPHOSPHATASE"/>
    <property type="match status" value="1"/>
</dbReference>
<evidence type="ECO:0000256" key="3">
    <source>
        <dbReference type="ARBA" id="ARBA00047645"/>
    </source>
</evidence>
<evidence type="ECO:0000313" key="8">
    <source>
        <dbReference type="Proteomes" id="UP000216225"/>
    </source>
</evidence>
<dbReference type="PANTHER" id="PTHR47268">
    <property type="entry name" value="ACYLPHOSPHATASE"/>
    <property type="match status" value="1"/>
</dbReference>
<dbReference type="Pfam" id="PF00708">
    <property type="entry name" value="Acylphosphatase"/>
    <property type="match status" value="1"/>
</dbReference>
<keyword evidence="4" id="KW-0378">Hydrolase</keyword>
<evidence type="ECO:0000256" key="4">
    <source>
        <dbReference type="PROSITE-ProRule" id="PRU00520"/>
    </source>
</evidence>
<sequence>MPEANAAIARHLRIHGRVQGVYYRQSMIEAARSLGVRGWVRNRSDGSVEALAAGPAPAVQALIDWARAGPPAARVERVDVQEADAAQLSGLPAGFGRRETL</sequence>
<dbReference type="RefSeq" id="WP_094439764.1">
    <property type="nucleotide sequence ID" value="NZ_NKDB02000003.1"/>
</dbReference>
<feature type="active site" evidence="4">
    <location>
        <position position="24"/>
    </location>
</feature>
<evidence type="ECO:0000256" key="2">
    <source>
        <dbReference type="ARBA" id="ARBA00012150"/>
    </source>
</evidence>
<dbReference type="Gene3D" id="3.30.70.100">
    <property type="match status" value="1"/>
</dbReference>
<dbReference type="EMBL" id="NKDB02000003">
    <property type="protein sequence ID" value="RKJ95663.1"/>
    <property type="molecule type" value="Genomic_DNA"/>
</dbReference>
<evidence type="ECO:0000259" key="6">
    <source>
        <dbReference type="PROSITE" id="PS51160"/>
    </source>
</evidence>
<dbReference type="InterPro" id="IPR036046">
    <property type="entry name" value="Acylphosphatase-like_dom_sf"/>
</dbReference>
<name>A0A420KA52_9BURK</name>
<dbReference type="InterPro" id="IPR020456">
    <property type="entry name" value="Acylphosphatase"/>
</dbReference>
<dbReference type="PRINTS" id="PR00112">
    <property type="entry name" value="ACYLPHPHTASE"/>
</dbReference>
<feature type="domain" description="Acylphosphatase-like" evidence="6">
    <location>
        <begin position="9"/>
        <end position="99"/>
    </location>
</feature>
<dbReference type="InterPro" id="IPR017968">
    <property type="entry name" value="Acylphosphatase_CS"/>
</dbReference>
<dbReference type="EC" id="3.6.1.7" evidence="2 4"/>